<accession>A0A6J7KQH9</accession>
<evidence type="ECO:0000256" key="1">
    <source>
        <dbReference type="SAM" id="Phobius"/>
    </source>
</evidence>
<proteinExistence type="predicted"/>
<dbReference type="InterPro" id="IPR000620">
    <property type="entry name" value="EamA_dom"/>
</dbReference>
<feature type="transmembrane region" description="Helical" evidence="1">
    <location>
        <begin position="145"/>
        <end position="167"/>
    </location>
</feature>
<reference evidence="3" key="1">
    <citation type="submission" date="2020-05" db="EMBL/GenBank/DDBJ databases">
        <authorList>
            <person name="Chiriac C."/>
            <person name="Salcher M."/>
            <person name="Ghai R."/>
            <person name="Kavagutti S V."/>
        </authorList>
    </citation>
    <scope>NUCLEOTIDE SEQUENCE</scope>
</reference>
<keyword evidence="1" id="KW-0472">Membrane</keyword>
<protein>
    <submittedName>
        <fullName evidence="3">Unannotated protein</fullName>
    </submittedName>
</protein>
<dbReference type="InterPro" id="IPR037185">
    <property type="entry name" value="EmrE-like"/>
</dbReference>
<dbReference type="GO" id="GO:0016020">
    <property type="term" value="C:membrane"/>
    <property type="evidence" value="ECO:0007669"/>
    <property type="project" value="InterPro"/>
</dbReference>
<feature type="transmembrane region" description="Helical" evidence="1">
    <location>
        <begin position="261"/>
        <end position="277"/>
    </location>
</feature>
<organism evidence="3">
    <name type="scientific">freshwater metagenome</name>
    <dbReference type="NCBI Taxonomy" id="449393"/>
    <lineage>
        <taxon>unclassified sequences</taxon>
        <taxon>metagenomes</taxon>
        <taxon>ecological metagenomes</taxon>
    </lineage>
</organism>
<evidence type="ECO:0000313" key="3">
    <source>
        <dbReference type="EMBL" id="CAB4957887.1"/>
    </source>
</evidence>
<dbReference type="SUPFAM" id="SSF103481">
    <property type="entry name" value="Multidrug resistance efflux transporter EmrE"/>
    <property type="match status" value="1"/>
</dbReference>
<feature type="transmembrane region" description="Helical" evidence="1">
    <location>
        <begin position="104"/>
        <end position="133"/>
    </location>
</feature>
<gene>
    <name evidence="3" type="ORF">UFOPK3733_02269</name>
</gene>
<keyword evidence="1" id="KW-0812">Transmembrane</keyword>
<feature type="transmembrane region" description="Helical" evidence="1">
    <location>
        <begin position="173"/>
        <end position="193"/>
    </location>
</feature>
<dbReference type="Pfam" id="PF00892">
    <property type="entry name" value="EamA"/>
    <property type="match status" value="1"/>
</dbReference>
<feature type="transmembrane region" description="Helical" evidence="1">
    <location>
        <begin position="62"/>
        <end position="84"/>
    </location>
</feature>
<dbReference type="AlphaFoldDB" id="A0A6J7KQH9"/>
<feature type="transmembrane region" description="Helical" evidence="1">
    <location>
        <begin position="27"/>
        <end position="50"/>
    </location>
</feature>
<dbReference type="EMBL" id="CAFBNC010000189">
    <property type="protein sequence ID" value="CAB4957887.1"/>
    <property type="molecule type" value="Genomic_DNA"/>
</dbReference>
<evidence type="ECO:0000259" key="2">
    <source>
        <dbReference type="Pfam" id="PF00892"/>
    </source>
</evidence>
<name>A0A6J7KQH9_9ZZZZ</name>
<feature type="transmembrane region" description="Helical" evidence="1">
    <location>
        <begin position="205"/>
        <end position="226"/>
    </location>
</feature>
<sequence length="278" mass="28713">MYLLLALSSGLLWGVQDFGYARYGRLMSSYSVLLLGASGAALTFLIAGLVHHDTGMDTIDVGNGLMGGFLELLSAVLLMKAYTMGKCGVATGVNASYVLTPLCFSLIIGEAISSADIAGSLIIVTGLVLFFLVKPSASEPSSRPFLSAVFAFASAVFFGAALVALDIGSRDNLYATLFVGQLPIIAVTLFMVAKAKSFGGLRTRDIGPLLGAGFALALAGIAFYTAADNGDLGIVSVLSSISPIATGVLAFLILKERMIRSEILALVIVLSGVALVVV</sequence>
<keyword evidence="1" id="KW-1133">Transmembrane helix</keyword>
<feature type="domain" description="EamA" evidence="2">
    <location>
        <begin position="148"/>
        <end position="277"/>
    </location>
</feature>
<feature type="transmembrane region" description="Helical" evidence="1">
    <location>
        <begin position="232"/>
        <end position="254"/>
    </location>
</feature>